<keyword evidence="6" id="KW-0788">Thiol protease</keyword>
<keyword evidence="5" id="KW-0378">Hydrolase</keyword>
<dbReference type="InterPro" id="IPR022099">
    <property type="entry name" value="DUF3638"/>
</dbReference>
<comment type="catalytic activity">
    <reaction evidence="1">
        <text>Thiol-dependent hydrolysis of ester, thioester, amide, peptide and isopeptide bonds formed by the C-terminal Gly of ubiquitin (a 76-residue protein attached to proteins as an intracellular targeting signal).</text>
        <dbReference type="EC" id="3.4.19.12"/>
    </reaction>
</comment>
<name>A0ABM4DGI7_HYDVU</name>
<feature type="region of interest" description="Disordered" evidence="8">
    <location>
        <begin position="2982"/>
        <end position="3001"/>
    </location>
</feature>
<dbReference type="EC" id="3.4.19.12" evidence="2"/>
<sequence>MESKYFQNEKYNQIDLVIHHVFLTRRLPHKEEEESCSGTLVQFVFNHLPDIKMPILGLNFVRKTMEIWKSIQSSSVDEIQIKNALFSLKPGQTFAIYIRAHNSVITVRRSKHYKNALMSVFRALPNNKMVLVEGDLFQTFPERAVWIPFDRFLSDAFPRQVAILCNKALDESLTKALKAGAQNADYFDVAEPVYVISWLLGAMSGMIQGEENFVRVHKVIRHEVLYTKGYENPWRRSGEWFAIKCVLQIMLVIELGKNEGTIVYKSLMIHIMTSFLKDIPDSFDDNDIIMQMLSKVSRRIKKLKNYIDNFQQNMELSNQTITWIYIVFKNGCDILQKKRDVADRRWINHAKTCCKISKINVLKLRLSEHTTHNLKQVAVTRIDQAFKRKEIPKMEVKIPECVNRWNNKTLLFDITFLKNTNQNQNDETEIKLYDFEVWVRMVLWKDFTLNITQFYENSSKIFELFCKYFEISLNFYANDPIGLSRMVLTLLLITAALDSIAIKKNPLLALYHSSFEDKYFDSLITPLLEDMKYLQSVRDYFTKRNASGINSSIISTNVNMNSFGPRLAKENETMQQIRKDILLYAQKQRENKKNELEQSLKKYYSLMEKYYKSEHFHDIKYNLYCFKCEILNKANTIKIDVYEDPIPEYCVWKQNTIVFELCIPVSIRCLRDALFLIHKRLENKQFQKVCIKQPWKSHPQLSSWVSSECLKSLVSIGSNAVLISSSRFKVHTISASSTVHDVLKPCGLTIELFIQYKNKEIECKFDVHKQIKKKFCTIKALKKPYEIDATWIAETTHTENEVLASQVDCPLNLKLDEYKAFGSLRAGHRLQLRKLLKAIEMRSLSFESSSVFALIAQALWQAGPAFEKDNVIIIDKIDDPLLFFESHFDLKNDEFCHVLIECLSNFLKSIEKNWKKHNQLHIVIITTLRIFSLSSDKIRSKAYKLLKKCRKIAQTWAVEIESLLSKKMTESTNEIQEIRLKLIDVAAFAALTFGIDRCYKYAINRKSLVHWLHAVARIHDNIHLSNILFDEERKSLLRQVRLIGLRFENVAIKIFALENNYIFTTFLTSYWGDFCKGSCMYHWVSYPQPSQAWYYNTFISNKSSVTLQINILSGKFLVNGNPVGRLPDAITKSSVYQRIFGAHVFDVQPSAGQLSSFVSVHDFQGSRFLFSIRKHKPVIVERSSSGNEYELIPFDVFNGDLPNFFINKYSHWLCKTTKIIYFRPIRFDDVNFFNAESKEHFPYRFNVLDKTLYDLQRKRYLVDINSDTFKEIHSCLNCIELKEYVHLWMSKNKKNIEERFQKKQHNPKIQQKVLTDQKQFQRELENRQIKKKQFRTKKEQMELYTDKEEFALNVELPRMDLSFKVEVNTGKLLSNEHVGLIVANDQGNIGTLIGLESSLLLHENKPLIDSNHIGQQKVLIIPHSKKLELTKSFIHQNVKINLYNLLSPPYFSYNIDDRLCELRGPANKEAWLYLSLLHAVTSSSLPDPFTRLTGTESSMRLLQIGRTFSCRPFDQNAMHTLKSISNLAPRREKVNVYSQRLQSVTWSPNLYSTYGYEGLVLASNILLYHADMYKELFLNIQQKTDQQENIFTKRAYWRYKTQLNSCAHLDAENEKFIGGVPKREMAWSYTNDRQESNVSRLIMEDYYKSTGVSFLPFNLWNIVRNKVNLNSSQAFSLSSVFTIENFDFLDNYLELYVLAQNVHEDCFDFCLLLSLLAFKGESIDLLFSLLAVVILQIQVNSPSARDYEYLNETEFDLEQIHSVIKEEFNDINLKNKCLEDEKSYKNFKQNAIITLGNMAQNQWKTKNVDFQSISKSEILNTNHNHANKFPIQQSILTMPLNDIVNICEIEKKVKNLFLRWDNNGKLKSFFNEVECQIRLKNSSLQIDALSSFDELFAPPLSTSRSIDPFLSNAYEIKIPINNPEENQNAINLYQKKSSVPMFYSKTCSDSLNKKNQSHEVLSLLQSMTDDHGNNDDILKFMKINLENSCKNLFENDYSYSNEKDLENTELIKEFQSCLFKSNSESKKLWKEVEDAMMPQYDNNVDYALFYGGLWRRTTPVVIIPCILPLTSLSCTLLAIGAKYVVPQSVINRIGALIVSWTTEQRAIRCLKLIHNKTSDVVLIRERINVGHENWVPSSNPEWLILELEANFLIRPIQIDVAQSMINANENFVQQLNMGEGKTSVIVPLLAVSLATSEHVVRVTVLRSLLNTNFELLVDKLGGLLNRRVYIVPCRRALNFNPLKMLRIHQECLLKRGVMLTTPEYRLSLNLKTLEHFRKKSNFANYFYQLRCWLQKHIRDILDEADEILNVKFQVVYTLGEQLLIDSGELRWIISQAVLKLVNKFGEKIFNKYGANYIEYYVDNTRYDSFSHIRFLSNNEKMYKDMCYLIVDSILNNEVPQVSVAAKLKQSDKELARLFITSNDISDTDMNKRLSKLFNKNTVLKEELLILRGILLFEVLHMALQKRWRVNFGISLSNTNSKMAVPFRAKDVAVERTDFGHPDIAIILTQISYYMSGLSESQLDEVFFYLDKGANKEVEYGQWIKAIGIDNVPNNLRELNGVNLDNIEQKKKLYSLLSYSMSVVNFWLNQVVYPREAKQFPTKISTSAWDLCLKNKLGSENKNYTTGFSGTNELQLLFPLTITQKDLSKLSGTNAMVLSFLLQPENKTYYHISSSVDTIDKCILKTLIETKACVLIDVGALMLKMDNKKVALEWLKISLPSEVSAAVYFDTEDRLMVCDRKGRTSLLSVSPYCHKLNRCVIYLDDIHTRGTDLKFPINAVACVTLGKGLTKDRLVQACMRMRLLGNGHSVYFYASKDVHMSIVRQMNNSNRIPDATDILKWAINNSCNTIRVGLLHWSFQGIRYAIKEAAELSMFKNKSYEGSLILDSLQKLGNRCSEDEVIYLENFYGGSRSLEYIPKIIENSLNKHINLLKKNNRVNDIFVKTLTSFGANIISRCNQYLSKNKSFANILDEEQERELEAELEEERQVERPDRQSPHKPKLSKEIRDLVETGVINYGNLVDILPINKIFQNTYRISKLMPISGWSRNLLVTNEFTMVIEDSNRGDDFLFEISWVIAVAPKYYSDCATYVVISSFEANELIPIFRSIERNHRVSLHMFAPRLRRGQSIFINQSSLVLPSLEYNLSDYNVIAQLFVLSGGLFFLTKKGKKAYHKFLRNFQNSSDQKEVSSSIINENMQNSFNNELIGCENKSLLNKNSKNNFVNVAIEILRARGRCMLSTLSDVCQLLFHET</sequence>
<dbReference type="PANTHER" id="PTHR13367">
    <property type="entry name" value="UBIQUITIN THIOESTERASE"/>
    <property type="match status" value="1"/>
</dbReference>
<evidence type="ECO:0000259" key="9">
    <source>
        <dbReference type="Pfam" id="PF12340"/>
    </source>
</evidence>
<evidence type="ECO:0000256" key="1">
    <source>
        <dbReference type="ARBA" id="ARBA00000707"/>
    </source>
</evidence>
<reference evidence="13" key="1">
    <citation type="submission" date="2025-08" db="UniProtKB">
        <authorList>
            <consortium name="RefSeq"/>
        </authorList>
    </citation>
    <scope>IDENTIFICATION</scope>
</reference>
<feature type="compositionally biased region" description="Basic and acidic residues" evidence="8">
    <location>
        <begin position="2985"/>
        <end position="3001"/>
    </location>
</feature>
<protein>
    <recommendedName>
        <fullName evidence="2">ubiquitinyl hydrolase 1</fullName>
        <ecNumber evidence="2">3.4.19.12</ecNumber>
    </recommendedName>
</protein>
<dbReference type="InterPro" id="IPR046541">
    <property type="entry name" value="DUF6606"/>
</dbReference>
<evidence type="ECO:0000313" key="12">
    <source>
        <dbReference type="Proteomes" id="UP001652625"/>
    </source>
</evidence>
<evidence type="ECO:0000259" key="11">
    <source>
        <dbReference type="Pfam" id="PF20255"/>
    </source>
</evidence>
<keyword evidence="4" id="KW-0833">Ubl conjugation pathway</keyword>
<evidence type="ECO:0000256" key="7">
    <source>
        <dbReference type="SAM" id="Coils"/>
    </source>
</evidence>
<evidence type="ECO:0000256" key="8">
    <source>
        <dbReference type="SAM" id="MobiDB-lite"/>
    </source>
</evidence>
<feature type="domain" description="DUF3645" evidence="10">
    <location>
        <begin position="2478"/>
        <end position="2508"/>
    </location>
</feature>
<keyword evidence="3" id="KW-0645">Protease</keyword>
<gene>
    <name evidence="13" type="primary">LOC124806063</name>
</gene>
<evidence type="ECO:0000259" key="10">
    <source>
        <dbReference type="Pfam" id="PF12359"/>
    </source>
</evidence>
<dbReference type="PANTHER" id="PTHR13367:SF33">
    <property type="entry name" value="P-LOOP CONTAINING NUCLEOSIDE TRIPHOSPHATE HYDROLASE PROTEIN"/>
    <property type="match status" value="1"/>
</dbReference>
<dbReference type="InterPro" id="IPR051346">
    <property type="entry name" value="OTU_Deubiquitinase"/>
</dbReference>
<accession>A0ABM4DGI7</accession>
<proteinExistence type="predicted"/>
<dbReference type="GeneID" id="124806063"/>
<evidence type="ECO:0000256" key="4">
    <source>
        <dbReference type="ARBA" id="ARBA00022786"/>
    </source>
</evidence>
<dbReference type="Pfam" id="PF12340">
    <property type="entry name" value="DUF3638"/>
    <property type="match status" value="1"/>
</dbReference>
<feature type="domain" description="DUF6606" evidence="11">
    <location>
        <begin position="17"/>
        <end position="277"/>
    </location>
</feature>
<evidence type="ECO:0000313" key="13">
    <source>
        <dbReference type="RefSeq" id="XP_065673543.1"/>
    </source>
</evidence>
<dbReference type="Pfam" id="PF12359">
    <property type="entry name" value="DUF3645"/>
    <property type="match status" value="1"/>
</dbReference>
<feature type="coiled-coil region" evidence="7">
    <location>
        <begin position="293"/>
        <end position="320"/>
    </location>
</feature>
<dbReference type="SUPFAM" id="SSF52540">
    <property type="entry name" value="P-loop containing nucleoside triphosphate hydrolases"/>
    <property type="match status" value="1"/>
</dbReference>
<organism evidence="12 13">
    <name type="scientific">Hydra vulgaris</name>
    <name type="common">Hydra</name>
    <name type="synonym">Hydra attenuata</name>
    <dbReference type="NCBI Taxonomy" id="6087"/>
    <lineage>
        <taxon>Eukaryota</taxon>
        <taxon>Metazoa</taxon>
        <taxon>Cnidaria</taxon>
        <taxon>Hydrozoa</taxon>
        <taxon>Hydroidolina</taxon>
        <taxon>Anthoathecata</taxon>
        <taxon>Aplanulata</taxon>
        <taxon>Hydridae</taxon>
        <taxon>Hydra</taxon>
    </lineage>
</organism>
<dbReference type="RefSeq" id="XP_065673543.1">
    <property type="nucleotide sequence ID" value="XM_065817471.1"/>
</dbReference>
<evidence type="ECO:0000256" key="5">
    <source>
        <dbReference type="ARBA" id="ARBA00022801"/>
    </source>
</evidence>
<evidence type="ECO:0000256" key="2">
    <source>
        <dbReference type="ARBA" id="ARBA00012759"/>
    </source>
</evidence>
<dbReference type="Pfam" id="PF20255">
    <property type="entry name" value="DUF6606"/>
    <property type="match status" value="1"/>
</dbReference>
<dbReference type="InterPro" id="IPR027417">
    <property type="entry name" value="P-loop_NTPase"/>
</dbReference>
<keyword evidence="12" id="KW-1185">Reference proteome</keyword>
<evidence type="ECO:0000256" key="3">
    <source>
        <dbReference type="ARBA" id="ARBA00022670"/>
    </source>
</evidence>
<feature type="domain" description="DUF3638" evidence="9">
    <location>
        <begin position="2131"/>
        <end position="2346"/>
    </location>
</feature>
<dbReference type="InterPro" id="IPR022105">
    <property type="entry name" value="DUF3645"/>
</dbReference>
<dbReference type="Proteomes" id="UP001652625">
    <property type="component" value="Chromosome 14"/>
</dbReference>
<keyword evidence="7" id="KW-0175">Coiled coil</keyword>
<evidence type="ECO:0000256" key="6">
    <source>
        <dbReference type="ARBA" id="ARBA00022807"/>
    </source>
</evidence>